<protein>
    <submittedName>
        <fullName evidence="1">Uncharacterized protein</fullName>
    </submittedName>
</protein>
<name>A0A192CJQ0_ECO25</name>
<dbReference type="AlphaFoldDB" id="A0A192CJQ0"/>
<evidence type="ECO:0000313" key="2">
    <source>
        <dbReference type="Proteomes" id="UP000183316"/>
    </source>
</evidence>
<dbReference type="PATRIC" id="fig|941280.3.peg.4835"/>
<dbReference type="Proteomes" id="UP000183316">
    <property type="component" value="Chromosome"/>
</dbReference>
<accession>A0A192CJQ0</accession>
<dbReference type="EMBL" id="CP015085">
    <property type="protein sequence ID" value="ANK06135.1"/>
    <property type="molecule type" value="Genomic_DNA"/>
</dbReference>
<sequence>MQLSNLLKNKRYFFELSLTPIRVQAAYSLACLVFSNSNTHGYPQE</sequence>
<gene>
    <name evidence="1" type="ORF">WLH_04874</name>
</gene>
<reference evidence="1 2" key="1">
    <citation type="submission" date="2016-03" db="EMBL/GenBank/DDBJ databases">
        <title>Genome Sequence and Comparative Pathogenic Determinants of Uropathogenic Escherichia coli O25b:H4, a Clinical Isolate from Saudi Arabia.</title>
        <authorList>
            <person name="Alyamani E.A.J."/>
            <person name="Khiyami M.A."/>
            <person name="Booq R.Y."/>
            <person name="Bahwerth F.S."/>
            <person name="Vaisvil B."/>
            <person name="Schmitt D.P."/>
            <person name="Kapatral V."/>
        </authorList>
    </citation>
    <scope>NUCLEOTIDE SEQUENCE [LARGE SCALE GENOMIC DNA]</scope>
    <source>
        <strain evidence="1 2">O25b:H4</strain>
    </source>
</reference>
<evidence type="ECO:0000313" key="1">
    <source>
        <dbReference type="EMBL" id="ANK06135.1"/>
    </source>
</evidence>
<proteinExistence type="predicted"/>
<organism evidence="1 2">
    <name type="scientific">Escherichia coli O25b:H4</name>
    <dbReference type="NCBI Taxonomy" id="941280"/>
    <lineage>
        <taxon>Bacteria</taxon>
        <taxon>Pseudomonadati</taxon>
        <taxon>Pseudomonadota</taxon>
        <taxon>Gammaproteobacteria</taxon>
        <taxon>Enterobacterales</taxon>
        <taxon>Enterobacteriaceae</taxon>
        <taxon>Escherichia</taxon>
    </lineage>
</organism>